<sequence length="426" mass="47935">MKILIFIILIFIIIVFLLHYTGSFDAECRSDIDCEQFKSCQPICRLQCKSTICTIVRDVETSDKGVDTFVKTRKLYHRPIVKSEEEPFDTIGNPFASEALLRSHPPMPEKRDLITHLTISESELEAELKQHLEPEKSGLGSFVTAPTVFNDAKLTIGTSVAHGKRSPGVDDITLTMSRELLSEDIHLQRDVVSSPAFNPQPPGFTPTPKIQTGTTGVTEQYPPNSLESFENIDDEKKNCDNENCDLQIKTTTFWPITTKALKTTKIHQQKMQFLKGLSRTTQRVPSHGSWTPLGKPQTIMQRTTLKSCDSPPICGRNCGVVIDPNGCQSCDCLWRSKNCRSDIECRLLDGQICDFGRCECGVAFLHTSPIPPTLLTLDILPSSSLISGRSHHSIHTRQFKYQIADFFNRIRRSTIYNANYMKHRSG</sequence>
<evidence type="ECO:0000256" key="2">
    <source>
        <dbReference type="SAM" id="SignalP"/>
    </source>
</evidence>
<protein>
    <submittedName>
        <fullName evidence="4">Uncharacterized protein</fullName>
    </submittedName>
</protein>
<dbReference type="Proteomes" id="UP000887563">
    <property type="component" value="Unplaced"/>
</dbReference>
<feature type="region of interest" description="Disordered" evidence="1">
    <location>
        <begin position="195"/>
        <end position="224"/>
    </location>
</feature>
<feature type="compositionally biased region" description="Polar residues" evidence="1">
    <location>
        <begin position="208"/>
        <end position="224"/>
    </location>
</feature>
<accession>A0A914KZR7</accession>
<evidence type="ECO:0000313" key="3">
    <source>
        <dbReference type="Proteomes" id="UP000887563"/>
    </source>
</evidence>
<name>A0A914KZR7_MELIC</name>
<feature type="chain" id="PRO_5037205550" evidence="2">
    <location>
        <begin position="24"/>
        <end position="426"/>
    </location>
</feature>
<organism evidence="3 4">
    <name type="scientific">Meloidogyne incognita</name>
    <name type="common">Southern root-knot nematode worm</name>
    <name type="synonym">Oxyuris incognita</name>
    <dbReference type="NCBI Taxonomy" id="6306"/>
    <lineage>
        <taxon>Eukaryota</taxon>
        <taxon>Metazoa</taxon>
        <taxon>Ecdysozoa</taxon>
        <taxon>Nematoda</taxon>
        <taxon>Chromadorea</taxon>
        <taxon>Rhabditida</taxon>
        <taxon>Tylenchina</taxon>
        <taxon>Tylenchomorpha</taxon>
        <taxon>Tylenchoidea</taxon>
        <taxon>Meloidogynidae</taxon>
        <taxon>Meloidogyninae</taxon>
        <taxon>Meloidogyne</taxon>
        <taxon>Meloidogyne incognita group</taxon>
    </lineage>
</organism>
<proteinExistence type="predicted"/>
<reference evidence="4" key="1">
    <citation type="submission" date="2022-11" db="UniProtKB">
        <authorList>
            <consortium name="WormBaseParasite"/>
        </authorList>
    </citation>
    <scope>IDENTIFICATION</scope>
</reference>
<keyword evidence="2" id="KW-0732">Signal</keyword>
<keyword evidence="3" id="KW-1185">Reference proteome</keyword>
<evidence type="ECO:0000256" key="1">
    <source>
        <dbReference type="SAM" id="MobiDB-lite"/>
    </source>
</evidence>
<dbReference type="WBParaSite" id="Minc3s00152g06200">
    <property type="protein sequence ID" value="Minc3s00152g06200"/>
    <property type="gene ID" value="Minc3s00152g06200"/>
</dbReference>
<dbReference type="AlphaFoldDB" id="A0A914KZR7"/>
<evidence type="ECO:0000313" key="4">
    <source>
        <dbReference type="WBParaSite" id="Minc3s00152g06200"/>
    </source>
</evidence>
<feature type="signal peptide" evidence="2">
    <location>
        <begin position="1"/>
        <end position="23"/>
    </location>
</feature>